<dbReference type="Pfam" id="PF05036">
    <property type="entry name" value="SPOR"/>
    <property type="match status" value="1"/>
</dbReference>
<feature type="domain" description="SPOR" evidence="7">
    <location>
        <begin position="203"/>
        <end position="281"/>
    </location>
</feature>
<dbReference type="GO" id="GO:0042834">
    <property type="term" value="F:peptidoglycan binding"/>
    <property type="evidence" value="ECO:0007669"/>
    <property type="project" value="InterPro"/>
</dbReference>
<keyword evidence="4" id="KW-0472">Membrane</keyword>
<dbReference type="NCBIfam" id="TIGR00413">
    <property type="entry name" value="rlpA"/>
    <property type="match status" value="1"/>
</dbReference>
<organism evidence="8 9">
    <name type="scientific">Paremcibacter congregatus</name>
    <dbReference type="NCBI Taxonomy" id="2043170"/>
    <lineage>
        <taxon>Bacteria</taxon>
        <taxon>Pseudomonadati</taxon>
        <taxon>Pseudomonadota</taxon>
        <taxon>Alphaproteobacteria</taxon>
        <taxon>Emcibacterales</taxon>
        <taxon>Emcibacteraceae</taxon>
        <taxon>Paremcibacter</taxon>
    </lineage>
</organism>
<dbReference type="SUPFAM" id="SSF110997">
    <property type="entry name" value="Sporulation related repeat"/>
    <property type="match status" value="1"/>
</dbReference>
<proteinExistence type="inferred from homology"/>
<dbReference type="OrthoDB" id="9779128at2"/>
<evidence type="ECO:0000256" key="4">
    <source>
        <dbReference type="HAMAP-Rule" id="MF_02071"/>
    </source>
</evidence>
<dbReference type="PANTHER" id="PTHR34183">
    <property type="entry name" value="ENDOLYTIC PEPTIDOGLYCAN TRANSGLYCOSYLASE RLPA"/>
    <property type="match status" value="1"/>
</dbReference>
<dbReference type="GO" id="GO:0000270">
    <property type="term" value="P:peptidoglycan metabolic process"/>
    <property type="evidence" value="ECO:0007669"/>
    <property type="project" value="UniProtKB-UniRule"/>
</dbReference>
<dbReference type="InterPro" id="IPR034718">
    <property type="entry name" value="RlpA"/>
</dbReference>
<dbReference type="InterPro" id="IPR036680">
    <property type="entry name" value="SPOR-like_sf"/>
</dbReference>
<dbReference type="InterPro" id="IPR009009">
    <property type="entry name" value="RlpA-like_DPBB"/>
</dbReference>
<sequence>MNFLKTIFILSGCLVLVACGNNSGTYEAGIPPVPNPAYKVGKPYKVAGKTYRPVVDPQYDRTGLASWYGSQFHGRKTANGDVFNMNDLTAAHTTLPMPSYVKVTNLDNGRFLVLKVNDRGPFVGDRLIDVSRRAAQLLGFEKKGVTKVRVQAVDGPQGRLPQQRMANNAPSVKKKAPLLVARPTIDVVEETLTAPGNASSVQEARAKKLYVQIGAYSDPRNANKVAKDIDHVKAAKVEKVDVNGQNLYRVRIGPHPTLEFAEIILGRVLSLGHNTARIISDY</sequence>
<comment type="caution">
    <text evidence="8">The sequence shown here is derived from an EMBL/GenBank/DDBJ whole genome shotgun (WGS) entry which is preliminary data.</text>
</comment>
<dbReference type="GO" id="GO:0008932">
    <property type="term" value="F:lytic endotransglycosylase activity"/>
    <property type="evidence" value="ECO:0007669"/>
    <property type="project" value="UniProtKB-UniRule"/>
</dbReference>
<dbReference type="EC" id="4.2.2.-" evidence="4"/>
<comment type="subcellular location">
    <subcellularLocation>
        <location evidence="4">Cell membrane</location>
        <topology evidence="4">Lipid-anchor</topology>
    </subcellularLocation>
</comment>
<dbReference type="SUPFAM" id="SSF50685">
    <property type="entry name" value="Barwin-like endoglucanases"/>
    <property type="match status" value="1"/>
</dbReference>
<keyword evidence="4 8" id="KW-0449">Lipoprotein</keyword>
<dbReference type="GO" id="GO:0009279">
    <property type="term" value="C:cell outer membrane"/>
    <property type="evidence" value="ECO:0007669"/>
    <property type="project" value="TreeGrafter"/>
</dbReference>
<dbReference type="InterPro" id="IPR007730">
    <property type="entry name" value="SPOR-like_dom"/>
</dbReference>
<keyword evidence="4" id="KW-0564">Palmitate</keyword>
<gene>
    <name evidence="4" type="primary">rlpA</name>
    <name evidence="8" type="ORF">CRD36_06360</name>
</gene>
<dbReference type="PROSITE" id="PS51257">
    <property type="entry name" value="PROKAR_LIPOPROTEIN"/>
    <property type="match status" value="1"/>
</dbReference>
<dbReference type="Pfam" id="PF03330">
    <property type="entry name" value="DPBB_1"/>
    <property type="match status" value="1"/>
</dbReference>
<dbReference type="GO" id="GO:0005886">
    <property type="term" value="C:plasma membrane"/>
    <property type="evidence" value="ECO:0007669"/>
    <property type="project" value="UniProtKB-SubCell"/>
</dbReference>
<evidence type="ECO:0000313" key="9">
    <source>
        <dbReference type="Proteomes" id="UP000229730"/>
    </source>
</evidence>
<dbReference type="Gene3D" id="2.40.40.10">
    <property type="entry name" value="RlpA-like domain"/>
    <property type="match status" value="1"/>
</dbReference>
<evidence type="ECO:0000256" key="5">
    <source>
        <dbReference type="RuleBase" id="RU003495"/>
    </source>
</evidence>
<feature type="chain" id="PRO_5013974229" description="Endolytic peptidoglycan transglycosylase RlpA" evidence="6">
    <location>
        <begin position="29"/>
        <end position="282"/>
    </location>
</feature>
<evidence type="ECO:0000313" key="8">
    <source>
        <dbReference type="EMBL" id="PHZ86284.1"/>
    </source>
</evidence>
<dbReference type="HAMAP" id="MF_02071">
    <property type="entry name" value="RlpA"/>
    <property type="match status" value="1"/>
</dbReference>
<keyword evidence="2 4" id="KW-0456">Lyase</keyword>
<keyword evidence="4" id="KW-1003">Cell membrane</keyword>
<dbReference type="Proteomes" id="UP000229730">
    <property type="component" value="Unassembled WGS sequence"/>
</dbReference>
<evidence type="ECO:0000256" key="6">
    <source>
        <dbReference type="SAM" id="SignalP"/>
    </source>
</evidence>
<reference evidence="8 9" key="1">
    <citation type="submission" date="2017-10" db="EMBL/GenBank/DDBJ databases">
        <title>Frigbacter circumglobatus gen. nov. sp. nov., isolated from sediment cultured in situ.</title>
        <authorList>
            <person name="Zhao Z."/>
        </authorList>
    </citation>
    <scope>NUCLEOTIDE SEQUENCE [LARGE SCALE GENOMIC DNA]</scope>
    <source>
        <strain evidence="8 9">ZYL</strain>
    </source>
</reference>
<accession>A0A2G4YVA7</accession>
<dbReference type="AlphaFoldDB" id="A0A2G4YVA7"/>
<dbReference type="InterPro" id="IPR036908">
    <property type="entry name" value="RlpA-like_sf"/>
</dbReference>
<dbReference type="CDD" id="cd22268">
    <property type="entry name" value="DPBB_RlpA-like"/>
    <property type="match status" value="1"/>
</dbReference>
<evidence type="ECO:0000256" key="1">
    <source>
        <dbReference type="ARBA" id="ARBA00022729"/>
    </source>
</evidence>
<comment type="similarity">
    <text evidence="4 5">Belongs to the RlpA family.</text>
</comment>
<evidence type="ECO:0000259" key="7">
    <source>
        <dbReference type="PROSITE" id="PS51724"/>
    </source>
</evidence>
<keyword evidence="3 4" id="KW-0961">Cell wall biogenesis/degradation</keyword>
<feature type="signal peptide" evidence="6">
    <location>
        <begin position="1"/>
        <end position="28"/>
    </location>
</feature>
<keyword evidence="1 6" id="KW-0732">Signal</keyword>
<comment type="function">
    <text evidence="4">Lytic transglycosylase with a strong preference for naked glycan strands that lack stem peptides.</text>
</comment>
<keyword evidence="9" id="KW-1185">Reference proteome</keyword>
<dbReference type="Gene3D" id="3.30.70.1070">
    <property type="entry name" value="Sporulation related repeat"/>
    <property type="match status" value="1"/>
</dbReference>
<dbReference type="GO" id="GO:0071555">
    <property type="term" value="P:cell wall organization"/>
    <property type="evidence" value="ECO:0007669"/>
    <property type="project" value="UniProtKB-KW"/>
</dbReference>
<protein>
    <recommendedName>
        <fullName evidence="4">Endolytic peptidoglycan transglycosylase RlpA</fullName>
        <ecNumber evidence="4">4.2.2.-</ecNumber>
    </recommendedName>
</protein>
<dbReference type="InParanoid" id="A0A2G4YVA7"/>
<evidence type="ECO:0000256" key="2">
    <source>
        <dbReference type="ARBA" id="ARBA00023239"/>
    </source>
</evidence>
<evidence type="ECO:0000256" key="3">
    <source>
        <dbReference type="ARBA" id="ARBA00023316"/>
    </source>
</evidence>
<dbReference type="InterPro" id="IPR012997">
    <property type="entry name" value="RplA"/>
</dbReference>
<dbReference type="PROSITE" id="PS51724">
    <property type="entry name" value="SPOR"/>
    <property type="match status" value="1"/>
</dbReference>
<dbReference type="EMBL" id="PDEM01000009">
    <property type="protein sequence ID" value="PHZ86284.1"/>
    <property type="molecule type" value="Genomic_DNA"/>
</dbReference>
<dbReference type="PANTHER" id="PTHR34183:SF1">
    <property type="entry name" value="ENDOLYTIC PEPTIDOGLYCAN TRANSGLYCOSYLASE RLPA"/>
    <property type="match status" value="1"/>
</dbReference>
<name>A0A2G4YVA7_9PROT</name>